<dbReference type="Pfam" id="PF02195">
    <property type="entry name" value="ParB_N"/>
    <property type="match status" value="1"/>
</dbReference>
<sequence length="298" mass="33201">MAKKNTQRKRTFTRTDIQTPADTYESIADLEARLRTEEQPVLPANASAGTVLERDTIRVAEKAFQWRLPKRNMVPRHDVIYDMARALRDGFKLPPITVFAVGTGFYVIDGHHRLAAYDTAGVRQVPAKVFLGTLEEAERFALRSNSRDKIPMGKADKLAAAWRLVRQDKDGDSISSIARDAGIAQSSVSNMRAVLKRLREMGLPADDVLEMSWNTARGRAQGITEDAELEDWREAEAQKLVEAIARAKLGARLTKNPDITAIALAKLNDGLPQALMAQWTEPAEATYDPDDKTPDEDF</sequence>
<protein>
    <submittedName>
        <fullName evidence="2">ParB-like chromosome segregation protein Spo0J</fullName>
    </submittedName>
</protein>
<dbReference type="SUPFAM" id="SSF110849">
    <property type="entry name" value="ParB/Sulfiredoxin"/>
    <property type="match status" value="1"/>
</dbReference>
<feature type="domain" description="ParB-like N-terminal" evidence="1">
    <location>
        <begin position="59"/>
        <end position="146"/>
    </location>
</feature>
<evidence type="ECO:0000259" key="1">
    <source>
        <dbReference type="SMART" id="SM00470"/>
    </source>
</evidence>
<reference evidence="2 3" key="1">
    <citation type="journal article" date="2015" name="Stand. Genomic Sci.">
        <title>Genomic Encyclopedia of Bacterial and Archaeal Type Strains, Phase III: the genomes of soil and plant-associated and newly described type strains.</title>
        <authorList>
            <person name="Whitman W.B."/>
            <person name="Woyke T."/>
            <person name="Klenk H.P."/>
            <person name="Zhou Y."/>
            <person name="Lilburn T.G."/>
            <person name="Beck B.J."/>
            <person name="De Vos P."/>
            <person name="Vandamme P."/>
            <person name="Eisen J.A."/>
            <person name="Garrity G."/>
            <person name="Hugenholtz P."/>
            <person name="Kyrpides N.C."/>
        </authorList>
    </citation>
    <scope>NUCLEOTIDE SEQUENCE [LARGE SCALE GENOMIC DNA]</scope>
    <source>
        <strain evidence="2 3">CGMCC 1.10947</strain>
    </source>
</reference>
<dbReference type="SMART" id="SM00470">
    <property type="entry name" value="ParB"/>
    <property type="match status" value="1"/>
</dbReference>
<dbReference type="InterPro" id="IPR036086">
    <property type="entry name" value="ParB/Sulfiredoxin_sf"/>
</dbReference>
<evidence type="ECO:0000313" key="2">
    <source>
        <dbReference type="EMBL" id="TWI07662.1"/>
    </source>
</evidence>
<accession>A0A562LJ63</accession>
<dbReference type="Proteomes" id="UP000317176">
    <property type="component" value="Unassembled WGS sequence"/>
</dbReference>
<dbReference type="AlphaFoldDB" id="A0A562LJ63"/>
<dbReference type="Gene3D" id="3.90.1530.10">
    <property type="entry name" value="Conserved hypothetical protein from pyrococcus furiosus pfu- 392566-001, ParB domain"/>
    <property type="match status" value="1"/>
</dbReference>
<gene>
    <name evidence="2" type="ORF">IQ17_02017</name>
</gene>
<comment type="caution">
    <text evidence="2">The sequence shown here is derived from an EMBL/GenBank/DDBJ whole genome shotgun (WGS) entry which is preliminary data.</text>
</comment>
<dbReference type="CDD" id="cd16387">
    <property type="entry name" value="ParB_N_Srx"/>
    <property type="match status" value="1"/>
</dbReference>
<proteinExistence type="predicted"/>
<keyword evidence="3" id="KW-1185">Reference proteome</keyword>
<evidence type="ECO:0000313" key="3">
    <source>
        <dbReference type="Proteomes" id="UP000317176"/>
    </source>
</evidence>
<name>A0A562LJ63_9BRAD</name>
<dbReference type="EMBL" id="VLKL01000004">
    <property type="protein sequence ID" value="TWI07662.1"/>
    <property type="molecule type" value="Genomic_DNA"/>
</dbReference>
<dbReference type="RefSeq" id="WP_018644989.1">
    <property type="nucleotide sequence ID" value="NZ_CP088014.1"/>
</dbReference>
<dbReference type="OrthoDB" id="7353482at2"/>
<dbReference type="InterPro" id="IPR003115">
    <property type="entry name" value="ParB_N"/>
</dbReference>
<organism evidence="2 3">
    <name type="scientific">Bradyrhizobium daqingense</name>
    <dbReference type="NCBI Taxonomy" id="993502"/>
    <lineage>
        <taxon>Bacteria</taxon>
        <taxon>Pseudomonadati</taxon>
        <taxon>Pseudomonadota</taxon>
        <taxon>Alphaproteobacteria</taxon>
        <taxon>Hyphomicrobiales</taxon>
        <taxon>Nitrobacteraceae</taxon>
        <taxon>Bradyrhizobium</taxon>
    </lineage>
</organism>